<evidence type="ECO:0000313" key="1">
    <source>
        <dbReference type="EMBL" id="PPI82387.1"/>
    </source>
</evidence>
<reference evidence="1 2" key="1">
    <citation type="submission" date="2018-01" db="EMBL/GenBank/DDBJ databases">
        <title>Complete genome sequences of the type strains of Marinobacter flavimaris and Marinobacter maroccanus.</title>
        <authorList>
            <person name="Palau M."/>
            <person name="Boujida N."/>
            <person name="Manresa A."/>
            <person name="Minana-Galbis D."/>
        </authorList>
    </citation>
    <scope>NUCLEOTIDE SEQUENCE [LARGE SCALE GENOMIC DNA]</scope>
    <source>
        <strain evidence="1 2">N4</strain>
    </source>
</reference>
<dbReference type="EMBL" id="PSSX01000035">
    <property type="protein sequence ID" value="PPI82387.1"/>
    <property type="molecule type" value="Genomic_DNA"/>
</dbReference>
<dbReference type="OrthoDB" id="9013357at2"/>
<evidence type="ECO:0000313" key="2">
    <source>
        <dbReference type="Proteomes" id="UP000239917"/>
    </source>
</evidence>
<comment type="caution">
    <text evidence="1">The sequence shown here is derived from an EMBL/GenBank/DDBJ whole genome shotgun (WGS) entry which is preliminary data.</text>
</comment>
<accession>A0A2S5Z4T4</accession>
<organism evidence="1 2">
    <name type="scientific">Marinobacter maroccanus</name>
    <dbReference type="NCBI Taxonomy" id="2055143"/>
    <lineage>
        <taxon>Bacteria</taxon>
        <taxon>Pseudomonadati</taxon>
        <taxon>Pseudomonadota</taxon>
        <taxon>Gammaproteobacteria</taxon>
        <taxon>Pseudomonadales</taxon>
        <taxon>Marinobacteraceae</taxon>
        <taxon>Marinobacter</taxon>
    </lineage>
</organism>
<dbReference type="Proteomes" id="UP000239917">
    <property type="component" value="Unassembled WGS sequence"/>
</dbReference>
<protein>
    <submittedName>
        <fullName evidence="1">Uncharacterized protein</fullName>
    </submittedName>
</protein>
<name>A0A2S5Z4T4_9GAMM</name>
<proteinExistence type="predicted"/>
<sequence length="69" mass="7782">MATTVYFEETVIGQGGKDRMDVEMGRSSFFEEDSIYLNVDGNSVVMDRATAKRFVEAVMNVGFYHGFVE</sequence>
<dbReference type="RefSeq" id="WP_104323496.1">
    <property type="nucleotide sequence ID" value="NZ_PSSX01000035.1"/>
</dbReference>
<keyword evidence="2" id="KW-1185">Reference proteome</keyword>
<dbReference type="AlphaFoldDB" id="A0A2S5Z4T4"/>
<gene>
    <name evidence="1" type="ORF">KEHDKFFH_19835</name>
</gene>